<dbReference type="GO" id="GO:0051010">
    <property type="term" value="F:microtubule plus-end binding"/>
    <property type="evidence" value="ECO:0007669"/>
    <property type="project" value="InterPro"/>
</dbReference>
<dbReference type="Pfam" id="PF21041">
    <property type="entry name" value="XMAP215_CLASP_TOG"/>
    <property type="match status" value="3"/>
</dbReference>
<feature type="compositionally biased region" description="Low complexity" evidence="4">
    <location>
        <begin position="1301"/>
        <end position="1317"/>
    </location>
</feature>
<dbReference type="PANTHER" id="PTHR12609">
    <property type="entry name" value="MICROTUBULE ASSOCIATED PROTEIN XMAP215"/>
    <property type="match status" value="1"/>
</dbReference>
<evidence type="ECO:0000259" key="5">
    <source>
        <dbReference type="SMART" id="SM01349"/>
    </source>
</evidence>
<protein>
    <recommendedName>
        <fullName evidence="5">TOG domain-containing protein</fullName>
    </recommendedName>
</protein>
<accession>A0A8K1FJ01</accession>
<dbReference type="GO" id="GO:0007051">
    <property type="term" value="P:spindle organization"/>
    <property type="evidence" value="ECO:0007669"/>
    <property type="project" value="InterPro"/>
</dbReference>
<feature type="domain" description="TOG" evidence="5">
    <location>
        <begin position="1406"/>
        <end position="1645"/>
    </location>
</feature>
<dbReference type="InterPro" id="IPR045110">
    <property type="entry name" value="XMAP215"/>
</dbReference>
<evidence type="ECO:0000256" key="2">
    <source>
        <dbReference type="ARBA" id="ARBA00022490"/>
    </source>
</evidence>
<dbReference type="Proteomes" id="UP000794436">
    <property type="component" value="Unassembled WGS sequence"/>
</dbReference>
<feature type="region of interest" description="Disordered" evidence="4">
    <location>
        <begin position="1301"/>
        <end position="1380"/>
    </location>
</feature>
<dbReference type="InterPro" id="IPR048491">
    <property type="entry name" value="XMAP215_CLASP_TOG"/>
</dbReference>
<dbReference type="Pfam" id="PF12348">
    <property type="entry name" value="CLASP_N"/>
    <property type="match status" value="1"/>
</dbReference>
<sequence length="2175" mass="233462">MEEKCLRNMSCTCRLCAGEDIAMLVSISKSISSNIQYDEGDDADNAMEMAPPPPTMGRMTNSPPLPAARKTVAAAKPPSFMQRRPAVQNSPQVTVAAPPSRFRPPVREEPMDTAEDDAMMADVPMAPATPARAPPPPVMARQAPPVVQDTEMVAASPAPVRDVTMAATPGPAPAAPSTASVDVPPVEELVTKLADKNWKVRKEAYEQVKALCEQPGIRGDAVTPLLEFFHKMCEDANASAMEAGMQAVLAYAQKVEPFNKAIVTPVMKRVTDKGFSGRPGTVKICEEIVSMFIEAGAAEDTVAALIEGTKNKKPKVPPACASSILEGLKAFGPRVLPVQAIKAALPALCESTVNGVRPVALNILAEIHRWTGPALIQDVVSNLRQAQQTEYETLTKDIVLGQAQATKFVRGAKPPPAARSKASGGAAGGASGAAAGGGFDAREFAETVNLLDKLPKSEFKSKLAEPKWSMKVEALKIVLDLIGPVPKLANGDYYELVNTLKQLSNDSNVNIVAKSIEVLGALSDGLRKNFNQYARLMYPELMKKLSDKKSVILNAVNNTLDLFLQHSMTIDMMMDEIRLGVDPAKNKAPQARVQVIGFLQRCVEKKMVNLSDRGLVVDFGGMFMNGMEDVDPTVRKAGVDAFVVLVKASDQTAEFTRGLMDEISRKNPRSFKTIQQAVGGASAGGGASSSAPPSRPSSAGSQRSVKTAPEVVEVDMSDAVSTPSAPPRGLAAKPARGPPSRLAGKTTESAKPAAAGARKPAGGSSGAGGGGDFTPFSMAVDAEEAESILVELNIETWGSITEGLGSSKWMERKSAIESLEDFATQNSNELSVRVLEALTLYLGKSVKDFKDSNINVLRSAFQAIGTFAAQTTGKFPRGIVCYTVPSAVDKIGDRKASETIRNMILQLCESTSPAYVLGCIMNHMSNVKTPLAHIEVLTVLSECITDFGVSSCNPRVIVDHVKGSYGLESSNPKVRSGAISVLGVMYSQLGPALLPILNLESWKPALASTVEAEFKKVGFDPAKAAAGAKRQIKDEEEGGKKADAGALFGRVDISAQITKELLADMKCEEDKTAWKKRLAAMDSVQAICEGAGCAIEFTKPVIELMKGLKARLSDSNANLKVKAAQVIGVVASSIGPEVAKLSKGLGPSLLSGVSDNKKNMQVASIEALHKWVRHNNQTSVSCVESLISSVSEALMNPVGRADLLAWTAEHLKACDRLDLSSLVAPTIQCLMDKSSEAREKAQLVLAEVIKSVGKDSVLTNGCRDVKPAQMRTLKPLIEKAAEAAAESANAARAAAAQARAAAPVQVPESPAPAESAPPQLPGSAGPSRLSRMNSAPSRPGAPGGIRSQLARPGGSFHGGDVSAPEPASHDEPSASAGWLRMNNGKSSRLAKGQFNKWIFDPISQTEMASRKSEIDAEWRPYLSPEFHAKLFAPSLEKGMMAALDDLMVVISNQPQEVLAALDLLLKWCSLRIVDNNVQALAKLLEVLVKLFELLKSVGYHLDDVEAAIILPYLLQESGQSKPRFRLRFRDIMRLVVDVYSTENYVNYLMECFNTSKNTKSRCECIDLVEYIVKTHGFNAVGKKCIKEIGKLVTAHEKDLRESAVGAMIAVYLKTDGNIERFYRFVGVTTQQGMDLLATKIKFLPPGSFSESTTAPSQPEVAYSAPVAQAPSFGARTPSKAAVSSTNSTPISGLKQFNDQPVAASSTFGVNRTPAFQHQPQEDEDVVMATPGREDQGDAIGEFFLEALDGLFTETRDIVDEASQAYVDGVDTLKGLYSIIYDPKDEFEVHFLRLHVNELAIRFCDLIHAGLGKGDPKKPMAMVVLTLSLSALHELLLSRAIDGIQRYAVERILLEAAAKILDPRFEGVAHMTNCSKEEAESLHVDQKRSLYLLKALSSVLVGCTKKVKSGELYPSVINLLQRIVRNDVGDYNSRDSYNHLMKKDSLDQLIGRLLLKISTAQAEALNAFEGIDIFGVLMQMHSFFSTLPQNDLFAVQFANDNMQRALQIIAGSLMTTRRATFESSVNDLPLTSPVRELLSNMGCMPTSSSTLNGSHFSGYEASSSAAMQSSGESAGESITRRLFDAGPTSTSTTSALPSSRFSSLRYKNSALGSTRDTGIRSSFTSSNDFAHGDRYATTTRNTIGSVNEIANDIPHAASHASTARDLRERLERMRKA</sequence>
<evidence type="ECO:0000256" key="1">
    <source>
        <dbReference type="ARBA" id="ARBA00004245"/>
    </source>
</evidence>
<dbReference type="GO" id="GO:0005856">
    <property type="term" value="C:cytoskeleton"/>
    <property type="evidence" value="ECO:0007669"/>
    <property type="project" value="UniProtKB-SubCell"/>
</dbReference>
<dbReference type="OrthoDB" id="205662at2759"/>
<keyword evidence="7" id="KW-1185">Reference proteome</keyword>
<dbReference type="InterPro" id="IPR024395">
    <property type="entry name" value="CLASP_N_dom"/>
</dbReference>
<name>A0A8K1FJ01_PYTOL</name>
<feature type="compositionally biased region" description="Low complexity" evidence="4">
    <location>
        <begin position="750"/>
        <end position="762"/>
    </location>
</feature>
<organism evidence="6 7">
    <name type="scientific">Pythium oligandrum</name>
    <name type="common">Mycoparasitic fungus</name>
    <dbReference type="NCBI Taxonomy" id="41045"/>
    <lineage>
        <taxon>Eukaryota</taxon>
        <taxon>Sar</taxon>
        <taxon>Stramenopiles</taxon>
        <taxon>Oomycota</taxon>
        <taxon>Peronosporomycetes</taxon>
        <taxon>Pythiales</taxon>
        <taxon>Pythiaceae</taxon>
        <taxon>Pythium</taxon>
    </lineage>
</organism>
<dbReference type="SUPFAM" id="SSF48371">
    <property type="entry name" value="ARM repeat"/>
    <property type="match status" value="2"/>
</dbReference>
<feature type="region of interest" description="Disordered" evidence="4">
    <location>
        <begin position="85"/>
        <end position="108"/>
    </location>
</feature>
<dbReference type="EMBL" id="SPLM01000037">
    <property type="protein sequence ID" value="TMW65550.1"/>
    <property type="molecule type" value="Genomic_DNA"/>
</dbReference>
<proteinExistence type="predicted"/>
<dbReference type="GO" id="GO:0061863">
    <property type="term" value="F:microtubule plus end polymerase"/>
    <property type="evidence" value="ECO:0007669"/>
    <property type="project" value="InterPro"/>
</dbReference>
<feature type="domain" description="TOG" evidence="5">
    <location>
        <begin position="443"/>
        <end position="676"/>
    </location>
</feature>
<comment type="caution">
    <text evidence="6">The sequence shown here is derived from an EMBL/GenBank/DDBJ whole genome shotgun (WGS) entry which is preliminary data.</text>
</comment>
<feature type="region of interest" description="Disordered" evidence="4">
    <location>
        <begin position="1674"/>
        <end position="1695"/>
    </location>
</feature>
<feature type="region of interest" description="Disordered" evidence="4">
    <location>
        <begin position="676"/>
        <end position="770"/>
    </location>
</feature>
<feature type="domain" description="TOG" evidence="5">
    <location>
        <begin position="174"/>
        <end position="406"/>
    </location>
</feature>
<dbReference type="SMART" id="SM01349">
    <property type="entry name" value="TOG"/>
    <property type="match status" value="5"/>
</dbReference>
<dbReference type="GO" id="GO:0030951">
    <property type="term" value="P:establishment or maintenance of microtubule cytoskeleton polarity"/>
    <property type="evidence" value="ECO:0007669"/>
    <property type="project" value="InterPro"/>
</dbReference>
<feature type="domain" description="TOG" evidence="5">
    <location>
        <begin position="1046"/>
        <end position="1286"/>
    </location>
</feature>
<feature type="domain" description="TOG" evidence="5">
    <location>
        <begin position="781"/>
        <end position="1025"/>
    </location>
</feature>
<evidence type="ECO:0000313" key="6">
    <source>
        <dbReference type="EMBL" id="TMW65550.1"/>
    </source>
</evidence>
<feature type="compositionally biased region" description="Polar residues" evidence="4">
    <location>
        <begin position="1681"/>
        <end position="1695"/>
    </location>
</feature>
<keyword evidence="2" id="KW-0963">Cytoplasm</keyword>
<dbReference type="InterPro" id="IPR034085">
    <property type="entry name" value="TOG"/>
</dbReference>
<keyword evidence="3" id="KW-0206">Cytoskeleton</keyword>
<gene>
    <name evidence="6" type="ORF">Poli38472_008192</name>
</gene>
<dbReference type="Gene3D" id="1.25.10.10">
    <property type="entry name" value="Leucine-rich Repeat Variant"/>
    <property type="match status" value="5"/>
</dbReference>
<evidence type="ECO:0000256" key="3">
    <source>
        <dbReference type="ARBA" id="ARBA00023212"/>
    </source>
</evidence>
<dbReference type="InterPro" id="IPR011989">
    <property type="entry name" value="ARM-like"/>
</dbReference>
<feature type="compositionally biased region" description="Low complexity" evidence="4">
    <location>
        <begin position="688"/>
        <end position="705"/>
    </location>
</feature>
<comment type="subcellular location">
    <subcellularLocation>
        <location evidence="1">Cytoplasm</location>
        <location evidence="1">Cytoskeleton</location>
    </subcellularLocation>
</comment>
<evidence type="ECO:0000256" key="4">
    <source>
        <dbReference type="SAM" id="MobiDB-lite"/>
    </source>
</evidence>
<evidence type="ECO:0000313" key="7">
    <source>
        <dbReference type="Proteomes" id="UP000794436"/>
    </source>
</evidence>
<dbReference type="GO" id="GO:0046785">
    <property type="term" value="P:microtubule polymerization"/>
    <property type="evidence" value="ECO:0007669"/>
    <property type="project" value="InterPro"/>
</dbReference>
<reference evidence="6" key="1">
    <citation type="submission" date="2019-03" db="EMBL/GenBank/DDBJ databases">
        <title>Long read genome sequence of the mycoparasitic Pythium oligandrum ATCC 38472 isolated from sugarbeet rhizosphere.</title>
        <authorList>
            <person name="Gaulin E."/>
        </authorList>
    </citation>
    <scope>NUCLEOTIDE SEQUENCE</scope>
    <source>
        <strain evidence="6">ATCC 38472_TT</strain>
    </source>
</reference>
<dbReference type="InterPro" id="IPR016024">
    <property type="entry name" value="ARM-type_fold"/>
</dbReference>